<feature type="transmembrane region" description="Helical" evidence="1">
    <location>
        <begin position="241"/>
        <end position="263"/>
    </location>
</feature>
<evidence type="ECO:0000256" key="1">
    <source>
        <dbReference type="SAM" id="Phobius"/>
    </source>
</evidence>
<reference evidence="2 3" key="1">
    <citation type="submission" date="2023-11" db="EMBL/GenBank/DDBJ databases">
        <title>Halocaridina rubra genome assembly.</title>
        <authorList>
            <person name="Smith C."/>
        </authorList>
    </citation>
    <scope>NUCLEOTIDE SEQUENCE [LARGE SCALE GENOMIC DNA]</scope>
    <source>
        <strain evidence="2">EP-1</strain>
        <tissue evidence="2">Whole</tissue>
    </source>
</reference>
<keyword evidence="1" id="KW-1133">Transmembrane helix</keyword>
<dbReference type="EMBL" id="JAXCGZ010007856">
    <property type="protein sequence ID" value="KAK7078399.1"/>
    <property type="molecule type" value="Genomic_DNA"/>
</dbReference>
<protein>
    <submittedName>
        <fullName evidence="2">Uncharacterized protein</fullName>
    </submittedName>
</protein>
<accession>A0AAN9A8T3</accession>
<keyword evidence="1" id="KW-0472">Membrane</keyword>
<keyword evidence="1" id="KW-0812">Transmembrane</keyword>
<gene>
    <name evidence="2" type="ORF">SK128_017333</name>
</gene>
<name>A0AAN9A8T3_HALRR</name>
<comment type="caution">
    <text evidence="2">The sequence shown here is derived from an EMBL/GenBank/DDBJ whole genome shotgun (WGS) entry which is preliminary data.</text>
</comment>
<evidence type="ECO:0000313" key="2">
    <source>
        <dbReference type="EMBL" id="KAK7078399.1"/>
    </source>
</evidence>
<organism evidence="2 3">
    <name type="scientific">Halocaridina rubra</name>
    <name type="common">Hawaiian red shrimp</name>
    <dbReference type="NCBI Taxonomy" id="373956"/>
    <lineage>
        <taxon>Eukaryota</taxon>
        <taxon>Metazoa</taxon>
        <taxon>Ecdysozoa</taxon>
        <taxon>Arthropoda</taxon>
        <taxon>Crustacea</taxon>
        <taxon>Multicrustacea</taxon>
        <taxon>Malacostraca</taxon>
        <taxon>Eumalacostraca</taxon>
        <taxon>Eucarida</taxon>
        <taxon>Decapoda</taxon>
        <taxon>Pleocyemata</taxon>
        <taxon>Caridea</taxon>
        <taxon>Atyoidea</taxon>
        <taxon>Atyidae</taxon>
        <taxon>Halocaridina</taxon>
    </lineage>
</organism>
<proteinExistence type="predicted"/>
<evidence type="ECO:0000313" key="3">
    <source>
        <dbReference type="Proteomes" id="UP001381693"/>
    </source>
</evidence>
<sequence>MSDQATKIVISDRLRECNSITKKIFCDFQNSGIRDVYIEPSDPRNVNDKVYVHNVENVHLVGPLCQDLALKNVANILLEEQGDYQCEDGYELAAKKASLESIPKNADKIYLDQCNISSLATENSLKLLTLLHSDIKEFNISAPFRNNSILNLKDSNIEILQKLIIEEGAAVAINSLKISHLASNGLLLKHVNITIRDSTFLNITKDSVITHEQSKISWVNFTGEYPLTGAEIKGSLNHCPMFLIICISLGLLFIVFLCCGIFGKWSNKCKSSQGTPTDQSVDGWILLEKAPNEGQDMKIHQNK</sequence>
<dbReference type="AlphaFoldDB" id="A0AAN9A8T3"/>
<keyword evidence="3" id="KW-1185">Reference proteome</keyword>
<dbReference type="Proteomes" id="UP001381693">
    <property type="component" value="Unassembled WGS sequence"/>
</dbReference>